<reference evidence="3" key="1">
    <citation type="submission" date="2017-09" db="EMBL/GenBank/DDBJ databases">
        <authorList>
            <person name="Varghese N."/>
            <person name="Submissions S."/>
        </authorList>
    </citation>
    <scope>NUCLEOTIDE SEQUENCE [LARGE SCALE GENOMIC DNA]</scope>
    <source>
        <strain evidence="3">C7</strain>
    </source>
</reference>
<dbReference type="PANTHER" id="PTHR10285">
    <property type="entry name" value="URIDINE KINASE"/>
    <property type="match status" value="1"/>
</dbReference>
<proteinExistence type="predicted"/>
<evidence type="ECO:0000313" key="2">
    <source>
        <dbReference type="EMBL" id="SOH95147.1"/>
    </source>
</evidence>
<dbReference type="Pfam" id="PF00485">
    <property type="entry name" value="PRK"/>
    <property type="match status" value="1"/>
</dbReference>
<sequence length="200" mass="21619">MCIADLTTQINAVLPKGRRRLIALAGAPASGKSTLADDLANALGGQVVPMDGFHLDNSILSVRNLLHRKGAPETFDASGILHLVQRLAQGAEVVHPTFDRHRDIAIAGSGVVGVDCTTVVIEGNYLLHDAPIWRELSALWDFSIRLDVPMAELRNRLVQRWLDHGLTERQAIARAEENDLPNARLMAAAELPADATITSA</sequence>
<keyword evidence="3" id="KW-1185">Reference proteome</keyword>
<evidence type="ECO:0000259" key="1">
    <source>
        <dbReference type="Pfam" id="PF00485"/>
    </source>
</evidence>
<dbReference type="SUPFAM" id="SSF52540">
    <property type="entry name" value="P-loop containing nucleoside triphosphate hydrolases"/>
    <property type="match status" value="1"/>
</dbReference>
<organism evidence="2 3">
    <name type="scientific">Pontivivens marinum</name>
    <dbReference type="NCBI Taxonomy" id="1690039"/>
    <lineage>
        <taxon>Bacteria</taxon>
        <taxon>Pseudomonadati</taxon>
        <taxon>Pseudomonadota</taxon>
        <taxon>Alphaproteobacteria</taxon>
        <taxon>Rhodobacterales</taxon>
        <taxon>Paracoccaceae</taxon>
        <taxon>Pontivivens</taxon>
    </lineage>
</organism>
<dbReference type="InterPro" id="IPR006083">
    <property type="entry name" value="PRK/URK"/>
</dbReference>
<gene>
    <name evidence="2" type="ORF">SAMN06273572_10819</name>
</gene>
<accession>A0A2C9CV49</accession>
<dbReference type="Proteomes" id="UP000220034">
    <property type="component" value="Unassembled WGS sequence"/>
</dbReference>
<dbReference type="EMBL" id="OCTN01000008">
    <property type="protein sequence ID" value="SOH95147.1"/>
    <property type="molecule type" value="Genomic_DNA"/>
</dbReference>
<dbReference type="Gene3D" id="3.40.50.300">
    <property type="entry name" value="P-loop containing nucleotide triphosphate hydrolases"/>
    <property type="match status" value="1"/>
</dbReference>
<keyword evidence="2" id="KW-0418">Kinase</keyword>
<feature type="domain" description="Phosphoribulokinase/uridine kinase" evidence="1">
    <location>
        <begin position="21"/>
        <end position="148"/>
    </location>
</feature>
<dbReference type="RefSeq" id="WP_097931391.1">
    <property type="nucleotide sequence ID" value="NZ_OCTN01000008.1"/>
</dbReference>
<dbReference type="InterPro" id="IPR027417">
    <property type="entry name" value="P-loop_NTPase"/>
</dbReference>
<dbReference type="GO" id="GO:0016301">
    <property type="term" value="F:kinase activity"/>
    <property type="evidence" value="ECO:0007669"/>
    <property type="project" value="UniProtKB-KW"/>
</dbReference>
<name>A0A2C9CV49_9RHOB</name>
<keyword evidence="2" id="KW-0808">Transferase</keyword>
<protein>
    <submittedName>
        <fullName evidence="2">Fructokinase</fullName>
    </submittedName>
</protein>
<dbReference type="GO" id="GO:0005524">
    <property type="term" value="F:ATP binding"/>
    <property type="evidence" value="ECO:0007669"/>
    <property type="project" value="InterPro"/>
</dbReference>
<evidence type="ECO:0000313" key="3">
    <source>
        <dbReference type="Proteomes" id="UP000220034"/>
    </source>
</evidence>
<dbReference type="AlphaFoldDB" id="A0A2C9CV49"/>